<dbReference type="Pfam" id="PF18759">
    <property type="entry name" value="Plavaka"/>
    <property type="match status" value="1"/>
</dbReference>
<evidence type="ECO:0000313" key="1">
    <source>
        <dbReference type="EMBL" id="RDX49215.1"/>
    </source>
</evidence>
<gene>
    <name evidence="1" type="ORF">OH76DRAFT_1351066</name>
</gene>
<dbReference type="STRING" id="139420.A0A371D9K0"/>
<dbReference type="AlphaFoldDB" id="A0A371D9K0"/>
<sequence>DIGPFANCSQFRLTDWWYGHSGTKSMVDYDDLLDTDGIFSVHDGWHNSSVFVPLPKTHSRHKKEAQAPQLRVDGVYHRNFLSMIEGVVSDASTPYANNIHWLPHELWWYPADIPESSERTPTPKPPPEPIRVYTDCYNSSAMLEEDAQLRQQPRNPDDSPDVDYCVLPILIWSDATQLSSFGNASLWPIYVYFGNLSKYVHGRPTEFAAQHLAYIPGLPDSVQDEYLKAFGVHASPDVLKFCRRELFQQIWLLLLDDEFMAAYEKGILLKCADGMVRRLFPRIFTYSADYPEKILACALKPLSRNLCPRCLVQKDDICEAGTHCDMCRRARNKRMDTAELRERILRARRNAFKGRALGGCFVKKVLNRGSLNPIQSAFSARFSKYKINFYDIFTPDLMHEFELGVWRGTFAHLLRLLQSQGQSAIQEFNSR</sequence>
<proteinExistence type="predicted"/>
<dbReference type="Proteomes" id="UP000256964">
    <property type="component" value="Unassembled WGS sequence"/>
</dbReference>
<dbReference type="OrthoDB" id="2752927at2759"/>
<name>A0A371D9K0_9APHY</name>
<organism evidence="1 2">
    <name type="scientific">Lentinus brumalis</name>
    <dbReference type="NCBI Taxonomy" id="2498619"/>
    <lineage>
        <taxon>Eukaryota</taxon>
        <taxon>Fungi</taxon>
        <taxon>Dikarya</taxon>
        <taxon>Basidiomycota</taxon>
        <taxon>Agaricomycotina</taxon>
        <taxon>Agaricomycetes</taxon>
        <taxon>Polyporales</taxon>
        <taxon>Polyporaceae</taxon>
        <taxon>Lentinus</taxon>
    </lineage>
</organism>
<feature type="non-terminal residue" evidence="1">
    <location>
        <position position="1"/>
    </location>
</feature>
<protein>
    <submittedName>
        <fullName evidence="1">Uncharacterized protein</fullName>
    </submittedName>
</protein>
<reference evidence="1 2" key="1">
    <citation type="journal article" date="2018" name="Biotechnol. Biofuels">
        <title>Integrative visual omics of the white-rot fungus Polyporus brumalis exposes the biotechnological potential of its oxidative enzymes for delignifying raw plant biomass.</title>
        <authorList>
            <person name="Miyauchi S."/>
            <person name="Rancon A."/>
            <person name="Drula E."/>
            <person name="Hage H."/>
            <person name="Chaduli D."/>
            <person name="Favel A."/>
            <person name="Grisel S."/>
            <person name="Henrissat B."/>
            <person name="Herpoel-Gimbert I."/>
            <person name="Ruiz-Duenas F.J."/>
            <person name="Chevret D."/>
            <person name="Hainaut M."/>
            <person name="Lin J."/>
            <person name="Wang M."/>
            <person name="Pangilinan J."/>
            <person name="Lipzen A."/>
            <person name="Lesage-Meessen L."/>
            <person name="Navarro D."/>
            <person name="Riley R."/>
            <person name="Grigoriev I.V."/>
            <person name="Zhou S."/>
            <person name="Raouche S."/>
            <person name="Rosso M.N."/>
        </authorList>
    </citation>
    <scope>NUCLEOTIDE SEQUENCE [LARGE SCALE GENOMIC DNA]</scope>
    <source>
        <strain evidence="1 2">BRFM 1820</strain>
    </source>
</reference>
<dbReference type="InterPro" id="IPR041078">
    <property type="entry name" value="Plavaka"/>
</dbReference>
<dbReference type="EMBL" id="KZ857406">
    <property type="protein sequence ID" value="RDX49215.1"/>
    <property type="molecule type" value="Genomic_DNA"/>
</dbReference>
<keyword evidence="2" id="KW-1185">Reference proteome</keyword>
<evidence type="ECO:0000313" key="2">
    <source>
        <dbReference type="Proteomes" id="UP000256964"/>
    </source>
</evidence>
<accession>A0A371D9K0</accession>